<dbReference type="EMBL" id="CAACVG010010157">
    <property type="protein sequence ID" value="VEN55152.1"/>
    <property type="molecule type" value="Genomic_DNA"/>
</dbReference>
<accession>A0A653D4Q1</accession>
<gene>
    <name evidence="1" type="ORF">CALMAC_LOCUS14413</name>
</gene>
<organism evidence="1 2">
    <name type="scientific">Callosobruchus maculatus</name>
    <name type="common">Southern cowpea weevil</name>
    <name type="synonym">Pulse bruchid</name>
    <dbReference type="NCBI Taxonomy" id="64391"/>
    <lineage>
        <taxon>Eukaryota</taxon>
        <taxon>Metazoa</taxon>
        <taxon>Ecdysozoa</taxon>
        <taxon>Arthropoda</taxon>
        <taxon>Hexapoda</taxon>
        <taxon>Insecta</taxon>
        <taxon>Pterygota</taxon>
        <taxon>Neoptera</taxon>
        <taxon>Endopterygota</taxon>
        <taxon>Coleoptera</taxon>
        <taxon>Polyphaga</taxon>
        <taxon>Cucujiformia</taxon>
        <taxon>Chrysomeloidea</taxon>
        <taxon>Chrysomelidae</taxon>
        <taxon>Bruchinae</taxon>
        <taxon>Bruchini</taxon>
        <taxon>Callosobruchus</taxon>
    </lineage>
</organism>
<dbReference type="Proteomes" id="UP000410492">
    <property type="component" value="Unassembled WGS sequence"/>
</dbReference>
<protein>
    <submittedName>
        <fullName evidence="1">Uncharacterized protein</fullName>
    </submittedName>
</protein>
<dbReference type="AlphaFoldDB" id="A0A653D4Q1"/>
<proteinExistence type="predicted"/>
<evidence type="ECO:0000313" key="2">
    <source>
        <dbReference type="Proteomes" id="UP000410492"/>
    </source>
</evidence>
<sequence>MKVCSLHFNKGLTRQRSNFKPSQKLPVSTVGFPKPKPHLIELIDIKGEIEVHAQAKMKILKNVILKFYHTTVYYNMACL</sequence>
<evidence type="ECO:0000313" key="1">
    <source>
        <dbReference type="EMBL" id="VEN55152.1"/>
    </source>
</evidence>
<reference evidence="1 2" key="1">
    <citation type="submission" date="2019-01" db="EMBL/GenBank/DDBJ databases">
        <authorList>
            <person name="Sayadi A."/>
        </authorList>
    </citation>
    <scope>NUCLEOTIDE SEQUENCE [LARGE SCALE GENOMIC DNA]</scope>
</reference>
<keyword evidence="2" id="KW-1185">Reference proteome</keyword>
<name>A0A653D4Q1_CALMS</name>